<protein>
    <recommendedName>
        <fullName evidence="6">Pentacotripeptide-repeat region of PRORP domain-containing protein</fullName>
    </recommendedName>
</protein>
<accession>A0A835Z2J7</accession>
<dbReference type="Proteomes" id="UP000664859">
    <property type="component" value="Unassembled WGS sequence"/>
</dbReference>
<feature type="compositionally biased region" description="Polar residues" evidence="3">
    <location>
        <begin position="1"/>
        <end position="12"/>
    </location>
</feature>
<evidence type="ECO:0000256" key="1">
    <source>
        <dbReference type="ARBA" id="ARBA00022737"/>
    </source>
</evidence>
<name>A0A835Z2J7_9STRA</name>
<dbReference type="AlphaFoldDB" id="A0A835Z2J7"/>
<organism evidence="4 5">
    <name type="scientific">Tribonema minus</name>
    <dbReference type="NCBI Taxonomy" id="303371"/>
    <lineage>
        <taxon>Eukaryota</taxon>
        <taxon>Sar</taxon>
        <taxon>Stramenopiles</taxon>
        <taxon>Ochrophyta</taxon>
        <taxon>PX clade</taxon>
        <taxon>Xanthophyceae</taxon>
        <taxon>Tribonematales</taxon>
        <taxon>Tribonemataceae</taxon>
        <taxon>Tribonema</taxon>
    </lineage>
</organism>
<dbReference type="PANTHER" id="PTHR47447">
    <property type="entry name" value="OS03G0856100 PROTEIN"/>
    <property type="match status" value="1"/>
</dbReference>
<dbReference type="Pfam" id="PF13812">
    <property type="entry name" value="PPR_3"/>
    <property type="match status" value="3"/>
</dbReference>
<sequence>MVIQSRGSSSGTRAHVPERDSSKGGEPNVQQQKRRPPSRDNARYLHSAALRRLSKTSQWRRALETLDTLIKEGFKPHQKDFSCVLKAMANCGQYADAMALLDRMRTVDGIMPDVICYMHAIAACGEAGAHDWALVLLGDLKEHGEPDVQVYNAAIAACAKASACINAAATQGSQWKSALHLLREMKKAEPPLPLHRPAYNAMLKALAGAGQWGPAIGLLTEMCEDKGAPDPDNFSLSIAMDACTIGNRPDLALRLFDDARGAEGWLPAESVDIVCYGTALKACAVLSTREAAISGRHRKEGERGGAAAGEGVEVELGEGGQRAKDLLLEMTAGPKRLQPNAIAYSCAISALGAAGSCSEIERVREQMATAGVSLTPAGYTSLIAAYAQASAWNSAVAALAEMQALGLKANVICYTSAIDACARAGQYIPALGLLQDMIQRGIAPNQMTFGAAIRACAESHQWQVALQLLSDMETGATTALESIPELFESAAETASEAHQPAASEPPVVSSAAAASQDNAKEGEGAHALPTSTSTHRAAVTMAKPLTPAKDRNPVPPGAVFRPIKPDLVCYSAALNACSRVSEWGHTLALLETAKAAGVKMSVRVMSTIIAACARDGQGATARGLLEDMPEMGLTPTLFCYMNALRACAAEGLQWDADDLIGSMEAKGIAVDKERLTAAVAQAP</sequence>
<feature type="compositionally biased region" description="Low complexity" evidence="3">
    <location>
        <begin position="500"/>
        <end position="515"/>
    </location>
</feature>
<keyword evidence="1" id="KW-0677">Repeat</keyword>
<gene>
    <name evidence="4" type="ORF">JKP88DRAFT_263487</name>
</gene>
<evidence type="ECO:0000256" key="3">
    <source>
        <dbReference type="SAM" id="MobiDB-lite"/>
    </source>
</evidence>
<evidence type="ECO:0000313" key="4">
    <source>
        <dbReference type="EMBL" id="KAG5181864.1"/>
    </source>
</evidence>
<evidence type="ECO:0000256" key="2">
    <source>
        <dbReference type="PROSITE-ProRule" id="PRU00708"/>
    </source>
</evidence>
<feature type="region of interest" description="Disordered" evidence="3">
    <location>
        <begin position="1"/>
        <end position="42"/>
    </location>
</feature>
<reference evidence="4" key="1">
    <citation type="submission" date="2021-02" db="EMBL/GenBank/DDBJ databases">
        <title>First Annotated Genome of the Yellow-green Alga Tribonema minus.</title>
        <authorList>
            <person name="Mahan K.M."/>
        </authorList>
    </citation>
    <scope>NUCLEOTIDE SEQUENCE</scope>
    <source>
        <strain evidence="4">UTEX B ZZ1240</strain>
    </source>
</reference>
<dbReference type="NCBIfam" id="TIGR00756">
    <property type="entry name" value="PPR"/>
    <property type="match status" value="1"/>
</dbReference>
<evidence type="ECO:0008006" key="6">
    <source>
        <dbReference type="Google" id="ProtNLM"/>
    </source>
</evidence>
<feature type="repeat" description="PPR" evidence="2">
    <location>
        <begin position="601"/>
        <end position="635"/>
    </location>
</feature>
<dbReference type="Gene3D" id="1.25.40.10">
    <property type="entry name" value="Tetratricopeptide repeat domain"/>
    <property type="match status" value="4"/>
</dbReference>
<dbReference type="InterPro" id="IPR011990">
    <property type="entry name" value="TPR-like_helical_dom_sf"/>
</dbReference>
<feature type="repeat" description="PPR" evidence="2">
    <location>
        <begin position="410"/>
        <end position="444"/>
    </location>
</feature>
<dbReference type="OrthoDB" id="185373at2759"/>
<feature type="repeat" description="PPR" evidence="2">
    <location>
        <begin position="195"/>
        <end position="229"/>
    </location>
</feature>
<comment type="caution">
    <text evidence="4">The sequence shown here is derived from an EMBL/GenBank/DDBJ whole genome shotgun (WGS) entry which is preliminary data.</text>
</comment>
<evidence type="ECO:0000313" key="5">
    <source>
        <dbReference type="Proteomes" id="UP000664859"/>
    </source>
</evidence>
<dbReference type="InterPro" id="IPR002885">
    <property type="entry name" value="PPR_rpt"/>
</dbReference>
<keyword evidence="5" id="KW-1185">Reference proteome</keyword>
<dbReference type="EMBL" id="JAFCMP010000290">
    <property type="protein sequence ID" value="KAG5181864.1"/>
    <property type="molecule type" value="Genomic_DNA"/>
</dbReference>
<dbReference type="PROSITE" id="PS51375">
    <property type="entry name" value="PPR"/>
    <property type="match status" value="3"/>
</dbReference>
<proteinExistence type="predicted"/>
<dbReference type="Pfam" id="PF01535">
    <property type="entry name" value="PPR"/>
    <property type="match status" value="2"/>
</dbReference>
<dbReference type="PANTHER" id="PTHR47447:SF17">
    <property type="entry name" value="OS12G0638900 PROTEIN"/>
    <property type="match status" value="1"/>
</dbReference>
<feature type="region of interest" description="Disordered" evidence="3">
    <location>
        <begin position="490"/>
        <end position="537"/>
    </location>
</feature>